<dbReference type="Pfam" id="PF23622">
    <property type="entry name" value="LRR_At1g61320_AtMIF1"/>
    <property type="match status" value="1"/>
</dbReference>
<dbReference type="GeneID" id="104585475"/>
<sequence>MDKQSSQERPIESKNDGFSMELRLLPHDVLCHILSRLSIKDVLRMSTLSRPWRQLGICHPDLVFTEETFFGSSNTINPSASMTAEFITRVDNVLRPLWATAGTTTTLDKFVIKFKLRRKHKYHIDRWITFATMSRAKLIALDFIMRESGPSFEHYKYIVPLCNLSGPSGSCVKSLDLGYMCLKLHPSFCGIMNLKNLTLSTVSIDRVDLQCLLLSCALLESLSIEWCSLSSLCVQQELCQLQYLRVHGCDLEMIELHAPNLTRFEFDDDLRQIMLTKSWKLSEATFVSNRRALPPYDYDLDLLFYELAPALPLLHELFVLLNVDQVLMFSNTQTSFINLRHLNVNLDIFFDPLDTSWVMGLVYLLELSPVLEGLELHIDGGSFCRRNQTMVSAAEGPLLRHLRRVYISGFSDVLGLPELALYILGNATVLERMIVDPVVRMKYDLRTDYFYPSTNFGSNKEFVVPPGPTTKENMFWITKKRMFAKQHLETEEFRHIVTVL</sequence>
<feature type="domain" description="F-box" evidence="1">
    <location>
        <begin position="19"/>
        <end position="67"/>
    </location>
</feature>
<dbReference type="InterPro" id="IPR032675">
    <property type="entry name" value="LRR_dom_sf"/>
</dbReference>
<protein>
    <recommendedName>
        <fullName evidence="1">F-box domain-containing protein</fullName>
    </recommendedName>
</protein>
<dbReference type="InterPro" id="IPR055357">
    <property type="entry name" value="LRR_At1g61320_AtMIF1"/>
</dbReference>
<evidence type="ECO:0000313" key="4">
    <source>
        <dbReference type="Proteomes" id="UP000008810"/>
    </source>
</evidence>
<dbReference type="PANTHER" id="PTHR34145:SF76">
    <property type="entry name" value="FBD DOMAIN-CONTAINING PROTEIN"/>
    <property type="match status" value="1"/>
</dbReference>
<reference evidence="2 3" key="1">
    <citation type="journal article" date="2010" name="Nature">
        <title>Genome sequencing and analysis of the model grass Brachypodium distachyon.</title>
        <authorList>
            <consortium name="International Brachypodium Initiative"/>
        </authorList>
    </citation>
    <scope>NUCLEOTIDE SEQUENCE [LARGE SCALE GENOMIC DNA]</scope>
    <source>
        <strain evidence="2">Bd21</strain>
        <strain evidence="3">cv. Bd21</strain>
    </source>
</reference>
<dbReference type="InterPro" id="IPR036047">
    <property type="entry name" value="F-box-like_dom_sf"/>
</dbReference>
<organism evidence="2">
    <name type="scientific">Brachypodium distachyon</name>
    <name type="common">Purple false brome</name>
    <name type="synonym">Trachynia distachya</name>
    <dbReference type="NCBI Taxonomy" id="15368"/>
    <lineage>
        <taxon>Eukaryota</taxon>
        <taxon>Viridiplantae</taxon>
        <taxon>Streptophyta</taxon>
        <taxon>Embryophyta</taxon>
        <taxon>Tracheophyta</taxon>
        <taxon>Spermatophyta</taxon>
        <taxon>Magnoliopsida</taxon>
        <taxon>Liliopsida</taxon>
        <taxon>Poales</taxon>
        <taxon>Poaceae</taxon>
        <taxon>BOP clade</taxon>
        <taxon>Pooideae</taxon>
        <taxon>Stipodae</taxon>
        <taxon>Brachypodieae</taxon>
        <taxon>Brachypodium</taxon>
    </lineage>
</organism>
<keyword evidence="4" id="KW-1185">Reference proteome</keyword>
<name>A0A0Q3KZF8_BRADI</name>
<dbReference type="OrthoDB" id="613853at2759"/>
<dbReference type="InterPro" id="IPR053772">
    <property type="entry name" value="At1g61320/At1g61330-like"/>
</dbReference>
<dbReference type="RefSeq" id="XP_010240653.1">
    <property type="nucleotide sequence ID" value="XM_010242351.3"/>
</dbReference>
<dbReference type="EnsemblPlants" id="KQJ85453">
    <property type="protein sequence ID" value="KQJ85453"/>
    <property type="gene ID" value="BRADI_5g27140v3"/>
</dbReference>
<evidence type="ECO:0000313" key="2">
    <source>
        <dbReference type="EMBL" id="KQJ85453.1"/>
    </source>
</evidence>
<dbReference type="EMBL" id="CM000884">
    <property type="protein sequence ID" value="KQJ85453.1"/>
    <property type="molecule type" value="Genomic_DNA"/>
</dbReference>
<evidence type="ECO:0000259" key="1">
    <source>
        <dbReference type="PROSITE" id="PS50181"/>
    </source>
</evidence>
<reference evidence="2" key="2">
    <citation type="submission" date="2017-06" db="EMBL/GenBank/DDBJ databases">
        <title>WGS assembly of Brachypodium distachyon.</title>
        <authorList>
            <consortium name="The International Brachypodium Initiative"/>
            <person name="Lucas S."/>
            <person name="Harmon-Smith M."/>
            <person name="Lail K."/>
            <person name="Tice H."/>
            <person name="Grimwood J."/>
            <person name="Bruce D."/>
            <person name="Barry K."/>
            <person name="Shu S."/>
            <person name="Lindquist E."/>
            <person name="Wang M."/>
            <person name="Pitluck S."/>
            <person name="Vogel J.P."/>
            <person name="Garvin D.F."/>
            <person name="Mockler T.C."/>
            <person name="Schmutz J."/>
            <person name="Rokhsar D."/>
            <person name="Bevan M.W."/>
        </authorList>
    </citation>
    <scope>NUCLEOTIDE SEQUENCE</scope>
    <source>
        <strain evidence="2">Bd21</strain>
    </source>
</reference>
<gene>
    <name evidence="3" type="primary">LOC104585475</name>
    <name evidence="2" type="ORF">BRADI_5g27140v3</name>
</gene>
<dbReference type="InterPro" id="IPR001810">
    <property type="entry name" value="F-box_dom"/>
</dbReference>
<reference evidence="3" key="3">
    <citation type="submission" date="2018-08" db="UniProtKB">
        <authorList>
            <consortium name="EnsemblPlants"/>
        </authorList>
    </citation>
    <scope>IDENTIFICATION</scope>
    <source>
        <strain evidence="3">cv. Bd21</strain>
    </source>
</reference>
<dbReference type="Gene3D" id="1.20.1280.50">
    <property type="match status" value="1"/>
</dbReference>
<dbReference type="PANTHER" id="PTHR34145">
    <property type="entry name" value="OS02G0105600 PROTEIN"/>
    <property type="match status" value="1"/>
</dbReference>
<dbReference type="SUPFAM" id="SSF52058">
    <property type="entry name" value="L domain-like"/>
    <property type="match status" value="1"/>
</dbReference>
<dbReference type="Gene3D" id="3.80.10.10">
    <property type="entry name" value="Ribonuclease Inhibitor"/>
    <property type="match status" value="1"/>
</dbReference>
<dbReference type="Proteomes" id="UP000008810">
    <property type="component" value="Chromosome 5"/>
</dbReference>
<dbReference type="ExpressionAtlas" id="A0A0Q3KZF8">
    <property type="expression patterns" value="baseline"/>
</dbReference>
<dbReference type="SUPFAM" id="SSF81383">
    <property type="entry name" value="F-box domain"/>
    <property type="match status" value="1"/>
</dbReference>
<dbReference type="Pfam" id="PF00646">
    <property type="entry name" value="F-box"/>
    <property type="match status" value="1"/>
</dbReference>
<dbReference type="KEGG" id="bdi:104585475"/>
<dbReference type="Gramene" id="KQJ85453">
    <property type="protein sequence ID" value="KQJ85453"/>
    <property type="gene ID" value="BRADI_5g27140v3"/>
</dbReference>
<dbReference type="PROSITE" id="PS50181">
    <property type="entry name" value="FBOX"/>
    <property type="match status" value="1"/>
</dbReference>
<proteinExistence type="predicted"/>
<accession>A0A0Q3KZF8</accession>
<dbReference type="AlphaFoldDB" id="A0A0Q3KZF8"/>
<dbReference type="SMART" id="SM00256">
    <property type="entry name" value="FBOX"/>
    <property type="match status" value="1"/>
</dbReference>
<evidence type="ECO:0000313" key="3">
    <source>
        <dbReference type="EnsemblPlants" id="KQJ85453"/>
    </source>
</evidence>